<dbReference type="GO" id="GO:0016020">
    <property type="term" value="C:membrane"/>
    <property type="evidence" value="ECO:0007669"/>
    <property type="project" value="UniProtKB-SubCell"/>
</dbReference>
<protein>
    <submittedName>
        <fullName evidence="9">Transmembrane protein 104</fullName>
    </submittedName>
</protein>
<comment type="subcellular location">
    <subcellularLocation>
        <location evidence="1">Membrane</location>
        <topology evidence="1">Multi-pass membrane protein</topology>
    </subcellularLocation>
</comment>
<sequence>MYSPTVGTIYVFNLIVGTGALTLPKAMGAAGWLISTVLLCFLGFVSYITTTFVVETLSVANACIRQKKTVDLDEDDTDASSDVTNAAASNINENVRNRPNSTSESTRLLDESNNLTSYLTSNQSSLKNSAFEITQPVEMGEMADMFFNKVGRTLFYLCIAIYLYGDLAIYAAAVPKSLRDIVCQNMSCASTNHTVPKDSDICWGSTITRMDVYRIFLAIFTVVLGPFTYFDIQKTKYLQIFTTVCRWVAFIMMIVLAIVHMANKGSSGKPPLADLTGVPNLFGVSVYSFMCQHSLPSLVTPIRNKQHLSKILAADYLLILLFYSLLGFTAIFCFPGEMLKDIYTLNFQDSCYVTDVSFLRYFLGLFPVFTLSTNFPIIAVTLRNNLKALFKPTQSFLINRLLFPTMAILPPIIIAFITNDLTTLVGVTGSYAGAGVQYVIPALLVYYARKEVSFSGFKTSPDRNQHRSPFSRKSWIFLVLAWSVICLVFVTTNHVLSWTTHKNGTHSG</sequence>
<accession>A0A6F9DVX9</accession>
<feature type="transmembrane region" description="Helical" evidence="7">
    <location>
        <begin position="154"/>
        <end position="173"/>
    </location>
</feature>
<dbReference type="AlphaFoldDB" id="A0A6F9DVX9"/>
<evidence type="ECO:0000256" key="2">
    <source>
        <dbReference type="ARBA" id="ARBA00022692"/>
    </source>
</evidence>
<feature type="transmembrane region" description="Helical" evidence="7">
    <location>
        <begin position="213"/>
        <end position="232"/>
    </location>
</feature>
<evidence type="ECO:0000256" key="6">
    <source>
        <dbReference type="ARBA" id="ARBA00038166"/>
    </source>
</evidence>
<dbReference type="InterPro" id="IPR013057">
    <property type="entry name" value="AA_transpt_TM"/>
</dbReference>
<dbReference type="EMBL" id="LR791163">
    <property type="protein sequence ID" value="CAB3267025.1"/>
    <property type="molecule type" value="mRNA"/>
</dbReference>
<evidence type="ECO:0000256" key="3">
    <source>
        <dbReference type="ARBA" id="ARBA00022989"/>
    </source>
</evidence>
<evidence type="ECO:0000256" key="1">
    <source>
        <dbReference type="ARBA" id="ARBA00004141"/>
    </source>
</evidence>
<feature type="transmembrane region" description="Helical" evidence="7">
    <location>
        <begin position="401"/>
        <end position="418"/>
    </location>
</feature>
<gene>
    <name evidence="9" type="primary">Tmem104</name>
</gene>
<dbReference type="Gene3D" id="1.20.1740.10">
    <property type="entry name" value="Amino acid/polyamine transporter I"/>
    <property type="match status" value="1"/>
</dbReference>
<evidence type="ECO:0000256" key="4">
    <source>
        <dbReference type="ARBA" id="ARBA00023136"/>
    </source>
</evidence>
<feature type="domain" description="Amino acid transporter transmembrane" evidence="8">
    <location>
        <begin position="6"/>
        <end position="60"/>
    </location>
</feature>
<feature type="transmembrane region" description="Helical" evidence="7">
    <location>
        <begin position="314"/>
        <end position="338"/>
    </location>
</feature>
<feature type="transmembrane region" description="Helical" evidence="7">
    <location>
        <begin position="430"/>
        <end position="448"/>
    </location>
</feature>
<dbReference type="PANTHER" id="PTHR16189">
    <property type="entry name" value="TRANSMEMBRANE PROTEIN 104-RELATED"/>
    <property type="match status" value="1"/>
</dbReference>
<keyword evidence="2 7" id="KW-0812">Transmembrane</keyword>
<feature type="transmembrane region" description="Helical" evidence="7">
    <location>
        <begin position="475"/>
        <end position="496"/>
    </location>
</feature>
<feature type="domain" description="Amino acid transporter transmembrane" evidence="8">
    <location>
        <begin position="140"/>
        <end position="453"/>
    </location>
</feature>
<feature type="transmembrane region" description="Helical" evidence="7">
    <location>
        <begin position="358"/>
        <end position="380"/>
    </location>
</feature>
<organism evidence="9">
    <name type="scientific">Phallusia mammillata</name>
    <dbReference type="NCBI Taxonomy" id="59560"/>
    <lineage>
        <taxon>Eukaryota</taxon>
        <taxon>Metazoa</taxon>
        <taxon>Chordata</taxon>
        <taxon>Tunicata</taxon>
        <taxon>Ascidiacea</taxon>
        <taxon>Phlebobranchia</taxon>
        <taxon>Ascidiidae</taxon>
        <taxon>Phallusia</taxon>
    </lineage>
</organism>
<keyword evidence="3 7" id="KW-1133">Transmembrane helix</keyword>
<feature type="transmembrane region" description="Helical" evidence="7">
    <location>
        <begin position="244"/>
        <end position="262"/>
    </location>
</feature>
<dbReference type="Pfam" id="PF01490">
    <property type="entry name" value="Aa_trans"/>
    <property type="match status" value="2"/>
</dbReference>
<evidence type="ECO:0000256" key="7">
    <source>
        <dbReference type="SAM" id="Phobius"/>
    </source>
</evidence>
<reference evidence="9" key="1">
    <citation type="submission" date="2020-04" db="EMBL/GenBank/DDBJ databases">
        <authorList>
            <person name="Neveu A P."/>
        </authorList>
    </citation>
    <scope>NUCLEOTIDE SEQUENCE</scope>
    <source>
        <tissue evidence="9">Whole embryo</tissue>
    </source>
</reference>
<evidence type="ECO:0000313" key="9">
    <source>
        <dbReference type="EMBL" id="CAB3267025.1"/>
    </source>
</evidence>
<keyword evidence="5" id="KW-0325">Glycoprotein</keyword>
<proteinExistence type="evidence at transcript level"/>
<dbReference type="PANTHER" id="PTHR16189:SF0">
    <property type="entry name" value="TRANSMEMBRANE PROTEIN 104"/>
    <property type="match status" value="1"/>
</dbReference>
<name>A0A6F9DVX9_9ASCI</name>
<feature type="transmembrane region" description="Helical" evidence="7">
    <location>
        <begin position="29"/>
        <end position="48"/>
    </location>
</feature>
<evidence type="ECO:0000259" key="8">
    <source>
        <dbReference type="Pfam" id="PF01490"/>
    </source>
</evidence>
<evidence type="ECO:0000256" key="5">
    <source>
        <dbReference type="ARBA" id="ARBA00023180"/>
    </source>
</evidence>
<keyword evidence="4 7" id="KW-0472">Membrane</keyword>
<comment type="similarity">
    <text evidence="6">Belongs to the TMEM104 family.</text>
</comment>
<feature type="transmembrane region" description="Helical" evidence="7">
    <location>
        <begin position="7"/>
        <end position="23"/>
    </location>
</feature>